<evidence type="ECO:0000313" key="3">
    <source>
        <dbReference type="EMBL" id="CAK9184360.1"/>
    </source>
</evidence>
<comment type="caution">
    <text evidence="3">The sequence shown here is derived from an EMBL/GenBank/DDBJ whole genome shotgun (WGS) entry which is preliminary data.</text>
</comment>
<sequence>MEFSSTLSFFSPVKPPLMGTSTIVTHNSGNSRRNMRPVMESSAFSYQKFIHFALEETKRHTQLVHSPLQEKFSPLTAMDGKTELKLLSYKAPKIRLFRSLHIEGSEGMQVFDFAVFPESEYDLPIFCANFFTTASSNIVVLDLNPLHDVIDQRDYKEKYYKNLMPLGLQYAELLPWGGKLTSESLRFFSPIVMWTKFPSSQQNHGVLYSAFKDYYKAWLELMGRAAEESDACRVIHNREAQHRYLTWRAEKDPGHRLLKRLIGESLAQEVMRNFLFNGIDELGSNTFLDYFPEYKLEDGTINDKRSMIGKSFETRPWDKRGEFVGDNV</sequence>
<proteinExistence type="inferred from homology"/>
<comment type="similarity">
    <text evidence="1">Belongs to the HY2 family.</text>
</comment>
<dbReference type="EMBL" id="CAUOFW020008946">
    <property type="protein sequence ID" value="CAK9184360.1"/>
    <property type="molecule type" value="Genomic_DNA"/>
</dbReference>
<dbReference type="PANTHER" id="PTHR34557">
    <property type="entry name" value="PHYTOCHROMOBILIN:FERREDOXIN OXIDOREDUCTASE, CHLOROPLASTIC"/>
    <property type="match status" value="1"/>
</dbReference>
<reference evidence="3 4" key="1">
    <citation type="submission" date="2024-02" db="EMBL/GenBank/DDBJ databases">
        <authorList>
            <person name="Vignale AGUSTIN F."/>
            <person name="Sosa J E."/>
            <person name="Modenutti C."/>
        </authorList>
    </citation>
    <scope>NUCLEOTIDE SEQUENCE [LARGE SCALE GENOMIC DNA]</scope>
</reference>
<name>A0ABC8UTI0_9AQUA</name>
<dbReference type="GO" id="GO:0016491">
    <property type="term" value="F:oxidoreductase activity"/>
    <property type="evidence" value="ECO:0007669"/>
    <property type="project" value="UniProtKB-KW"/>
</dbReference>
<keyword evidence="2" id="KW-0560">Oxidoreductase</keyword>
<evidence type="ECO:0000256" key="2">
    <source>
        <dbReference type="ARBA" id="ARBA00023002"/>
    </source>
</evidence>
<accession>A0ABC8UTI0</accession>
<dbReference type="Gene3D" id="3.40.1500.20">
    <property type="match status" value="1"/>
</dbReference>
<evidence type="ECO:0000256" key="1">
    <source>
        <dbReference type="ARBA" id="ARBA00006908"/>
    </source>
</evidence>
<organism evidence="3 4">
    <name type="scientific">Ilex paraguariensis</name>
    <name type="common">yerba mate</name>
    <dbReference type="NCBI Taxonomy" id="185542"/>
    <lineage>
        <taxon>Eukaryota</taxon>
        <taxon>Viridiplantae</taxon>
        <taxon>Streptophyta</taxon>
        <taxon>Embryophyta</taxon>
        <taxon>Tracheophyta</taxon>
        <taxon>Spermatophyta</taxon>
        <taxon>Magnoliopsida</taxon>
        <taxon>eudicotyledons</taxon>
        <taxon>Gunneridae</taxon>
        <taxon>Pentapetalae</taxon>
        <taxon>asterids</taxon>
        <taxon>campanulids</taxon>
        <taxon>Aquifoliales</taxon>
        <taxon>Aquifoliaceae</taxon>
        <taxon>Ilex</taxon>
    </lineage>
</organism>
<evidence type="ECO:0000313" key="4">
    <source>
        <dbReference type="Proteomes" id="UP001642360"/>
    </source>
</evidence>
<dbReference type="Pfam" id="PF05996">
    <property type="entry name" value="Fe_bilin_red"/>
    <property type="match status" value="1"/>
</dbReference>
<dbReference type="Proteomes" id="UP001642360">
    <property type="component" value="Unassembled WGS sequence"/>
</dbReference>
<keyword evidence="4" id="KW-1185">Reference proteome</keyword>
<gene>
    <name evidence="3" type="ORF">ILEXP_LOCUS54678</name>
</gene>
<dbReference type="InterPro" id="IPR009249">
    <property type="entry name" value="Ferredoxin-dep_bilin_Rdtase"/>
</dbReference>
<dbReference type="AlphaFoldDB" id="A0ABC8UTI0"/>
<evidence type="ECO:0008006" key="5">
    <source>
        <dbReference type="Google" id="ProtNLM"/>
    </source>
</evidence>
<dbReference type="PANTHER" id="PTHR34557:SF1">
    <property type="entry name" value="PHYTOCHROMOBILIN:FERREDOXIN OXIDOREDUCTASE, CHLOROPLASTIC"/>
    <property type="match status" value="1"/>
</dbReference>
<protein>
    <recommendedName>
        <fullName evidence="5">Phytochromobilin synthase</fullName>
    </recommendedName>
</protein>